<dbReference type="STRING" id="1802399.A3E39_04630"/>
<keyword evidence="1" id="KW-0812">Transmembrane</keyword>
<evidence type="ECO:0000256" key="1">
    <source>
        <dbReference type="SAM" id="Phobius"/>
    </source>
</evidence>
<protein>
    <submittedName>
        <fullName evidence="2">Uncharacterized protein</fullName>
    </submittedName>
</protein>
<gene>
    <name evidence="2" type="ORF">A3E39_04630</name>
</gene>
<dbReference type="AlphaFoldDB" id="A0A1F7UJ63"/>
<comment type="caution">
    <text evidence="2">The sequence shown here is derived from an EMBL/GenBank/DDBJ whole genome shotgun (WGS) entry which is preliminary data.</text>
</comment>
<dbReference type="EMBL" id="MGEH01000033">
    <property type="protein sequence ID" value="OGL78321.1"/>
    <property type="molecule type" value="Genomic_DNA"/>
</dbReference>
<organism evidence="2 3">
    <name type="scientific">Candidatus Uhrbacteria bacterium RIFCSPHIGHO2_12_FULL_60_25</name>
    <dbReference type="NCBI Taxonomy" id="1802399"/>
    <lineage>
        <taxon>Bacteria</taxon>
        <taxon>Candidatus Uhriibacteriota</taxon>
    </lineage>
</organism>
<proteinExistence type="predicted"/>
<sequence>MHKPMPRRRSFLHEEVHPTLTHGAIALAGFLFGILTVGALAVNATDAPTPSLAAQVEQLKLDVAGILTRLAKLDGGGEPTPSTTLGPISTCESLMAALPKKTEWADSVVGTECTKESIVGVPQKKFLNVSGRYQYPDNSEQLQEVTLQIFDLDADSDARDTFLTKAAYEATDFNKVKRLPVTIKGMDGWFTYEGLPVRTNHYIHGADWFVYKERFAILVHGTPMLLADKTKLDDLVSKVDLDALATIQ</sequence>
<evidence type="ECO:0000313" key="2">
    <source>
        <dbReference type="EMBL" id="OGL78321.1"/>
    </source>
</evidence>
<keyword evidence="1" id="KW-1133">Transmembrane helix</keyword>
<name>A0A1F7UJ63_9BACT</name>
<feature type="transmembrane region" description="Helical" evidence="1">
    <location>
        <begin position="20"/>
        <end position="42"/>
    </location>
</feature>
<reference evidence="2 3" key="1">
    <citation type="journal article" date="2016" name="Nat. Commun.">
        <title>Thousands of microbial genomes shed light on interconnected biogeochemical processes in an aquifer system.</title>
        <authorList>
            <person name="Anantharaman K."/>
            <person name="Brown C.T."/>
            <person name="Hug L.A."/>
            <person name="Sharon I."/>
            <person name="Castelle C.J."/>
            <person name="Probst A.J."/>
            <person name="Thomas B.C."/>
            <person name="Singh A."/>
            <person name="Wilkins M.J."/>
            <person name="Karaoz U."/>
            <person name="Brodie E.L."/>
            <person name="Williams K.H."/>
            <person name="Hubbard S.S."/>
            <person name="Banfield J.F."/>
        </authorList>
    </citation>
    <scope>NUCLEOTIDE SEQUENCE [LARGE SCALE GENOMIC DNA]</scope>
</reference>
<evidence type="ECO:0000313" key="3">
    <source>
        <dbReference type="Proteomes" id="UP000176603"/>
    </source>
</evidence>
<keyword evidence="1" id="KW-0472">Membrane</keyword>
<dbReference type="Proteomes" id="UP000176603">
    <property type="component" value="Unassembled WGS sequence"/>
</dbReference>
<accession>A0A1F7UJ63</accession>